<dbReference type="STRING" id="1302685.SAMN05444408_109115"/>
<gene>
    <name evidence="3" type="ORF">SAMN05444408_109115</name>
</gene>
<dbReference type="EMBL" id="FQVO01000009">
    <property type="protein sequence ID" value="SHF13240.1"/>
    <property type="molecule type" value="Genomic_DNA"/>
</dbReference>
<keyword evidence="1" id="KW-0413">Isomerase</keyword>
<accession>A0A1M4Z5F7</accession>
<evidence type="ECO:0000313" key="4">
    <source>
        <dbReference type="Proteomes" id="UP000184236"/>
    </source>
</evidence>
<dbReference type="NCBIfam" id="TIGR00236">
    <property type="entry name" value="wecB"/>
    <property type="match status" value="1"/>
</dbReference>
<dbReference type="AlphaFoldDB" id="A0A1M4Z5F7"/>
<dbReference type="Pfam" id="PF02350">
    <property type="entry name" value="Epimerase_2"/>
    <property type="match status" value="1"/>
</dbReference>
<sequence length="360" mass="41584">MKILTIIGARPQFIKAAVLSRLIMNDPETEEILVHTGQHYDENMSEIFFEEMDIPKPQYNLNIQSKLHGEMTGKMMAEIEQVALKEKPDWILVYGDTNSTMAGALVAAKLHIKLAHVEAGLRSFNNKMPEEINRIITDRLSDILFCPTDYAIENLKKEGFENFKDKKIVRTGDIMLDASMFYSKKQISFNKEVPNDFILCTVHRAENTDSAEKLRTIFKSLNKVGNKTKVVLPLHPRTKSKLENITSDYKAEYPNIVFLEPLGYLEMIWCLNNCRFVITDSGGLQKEAYFFKKMCLTLRNETEWRELVDNGYNILSEINENDILNNAFKIFDHRETFDKELYGDGKSGDFILQQLKKTVR</sequence>
<reference evidence="4" key="1">
    <citation type="submission" date="2016-11" db="EMBL/GenBank/DDBJ databases">
        <authorList>
            <person name="Varghese N."/>
            <person name="Submissions S."/>
        </authorList>
    </citation>
    <scope>NUCLEOTIDE SEQUENCE [LARGE SCALE GENOMIC DNA]</scope>
    <source>
        <strain evidence="4">DSM 26898</strain>
    </source>
</reference>
<dbReference type="PANTHER" id="PTHR43174">
    <property type="entry name" value="UDP-N-ACETYLGLUCOSAMINE 2-EPIMERASE"/>
    <property type="match status" value="1"/>
</dbReference>
<keyword evidence="4" id="KW-1185">Reference proteome</keyword>
<dbReference type="Gene3D" id="3.40.50.2000">
    <property type="entry name" value="Glycogen Phosphorylase B"/>
    <property type="match status" value="2"/>
</dbReference>
<dbReference type="GO" id="GO:0016853">
    <property type="term" value="F:isomerase activity"/>
    <property type="evidence" value="ECO:0007669"/>
    <property type="project" value="UniProtKB-KW"/>
</dbReference>
<feature type="domain" description="UDP-N-acetylglucosamine 2-epimerase" evidence="2">
    <location>
        <begin position="24"/>
        <end position="355"/>
    </location>
</feature>
<dbReference type="SUPFAM" id="SSF53756">
    <property type="entry name" value="UDP-Glycosyltransferase/glycogen phosphorylase"/>
    <property type="match status" value="1"/>
</dbReference>
<dbReference type="OrthoDB" id="9803238at2"/>
<dbReference type="RefSeq" id="WP_072885168.1">
    <property type="nucleotide sequence ID" value="NZ_FQVO01000009.1"/>
</dbReference>
<dbReference type="InterPro" id="IPR029767">
    <property type="entry name" value="WecB-like"/>
</dbReference>
<name>A0A1M4Z5F7_9FLAO</name>
<evidence type="ECO:0000259" key="2">
    <source>
        <dbReference type="Pfam" id="PF02350"/>
    </source>
</evidence>
<evidence type="ECO:0000313" key="3">
    <source>
        <dbReference type="EMBL" id="SHF13240.1"/>
    </source>
</evidence>
<dbReference type="CDD" id="cd03786">
    <property type="entry name" value="GTB_UDP-GlcNAc_2-Epimerase"/>
    <property type="match status" value="1"/>
</dbReference>
<dbReference type="Proteomes" id="UP000184236">
    <property type="component" value="Unassembled WGS sequence"/>
</dbReference>
<dbReference type="InterPro" id="IPR003331">
    <property type="entry name" value="UDP_GlcNAc_Epimerase_2_dom"/>
</dbReference>
<organism evidence="3 4">
    <name type="scientific">Chryseobacterium takakiae</name>
    <dbReference type="NCBI Taxonomy" id="1302685"/>
    <lineage>
        <taxon>Bacteria</taxon>
        <taxon>Pseudomonadati</taxon>
        <taxon>Bacteroidota</taxon>
        <taxon>Flavobacteriia</taxon>
        <taxon>Flavobacteriales</taxon>
        <taxon>Weeksellaceae</taxon>
        <taxon>Chryseobacterium group</taxon>
        <taxon>Chryseobacterium</taxon>
    </lineage>
</organism>
<proteinExistence type="inferred from homology"/>
<comment type="similarity">
    <text evidence="1">Belongs to the UDP-N-acetylglucosamine 2-epimerase family.</text>
</comment>
<evidence type="ECO:0000256" key="1">
    <source>
        <dbReference type="RuleBase" id="RU003513"/>
    </source>
</evidence>
<protein>
    <submittedName>
        <fullName evidence="3">UDP-GlcNAc3NAcA epimerase</fullName>
    </submittedName>
</protein>
<dbReference type="PANTHER" id="PTHR43174:SF1">
    <property type="entry name" value="UDP-N-ACETYLGLUCOSAMINE 2-EPIMERASE"/>
    <property type="match status" value="1"/>
</dbReference>